<gene>
    <name evidence="14" type="ORF">HYX28_01055</name>
</gene>
<dbReference type="InterPro" id="IPR003661">
    <property type="entry name" value="HisK_dim/P_dom"/>
</dbReference>
<dbReference type="Pfam" id="PF02518">
    <property type="entry name" value="HATPase_c"/>
    <property type="match status" value="1"/>
</dbReference>
<dbReference type="PROSITE" id="PS50109">
    <property type="entry name" value="HIS_KIN"/>
    <property type="match status" value="1"/>
</dbReference>
<dbReference type="SUPFAM" id="SSF55874">
    <property type="entry name" value="ATPase domain of HSP90 chaperone/DNA topoisomerase II/histidine kinase"/>
    <property type="match status" value="1"/>
</dbReference>
<dbReference type="EC" id="2.7.13.3" evidence="2"/>
<dbReference type="InterPro" id="IPR005467">
    <property type="entry name" value="His_kinase_dom"/>
</dbReference>
<dbReference type="AlphaFoldDB" id="A0A932A890"/>
<organism evidence="14 15">
    <name type="scientific">Candidatus Korobacter versatilis</name>
    <dbReference type="NCBI Taxonomy" id="658062"/>
    <lineage>
        <taxon>Bacteria</taxon>
        <taxon>Pseudomonadati</taxon>
        <taxon>Acidobacteriota</taxon>
        <taxon>Terriglobia</taxon>
        <taxon>Terriglobales</taxon>
        <taxon>Candidatus Korobacteraceae</taxon>
        <taxon>Candidatus Korobacter</taxon>
    </lineage>
</organism>
<reference evidence="14" key="1">
    <citation type="submission" date="2020-07" db="EMBL/GenBank/DDBJ databases">
        <title>Huge and variable diversity of episymbiotic CPR bacteria and DPANN archaea in groundwater ecosystems.</title>
        <authorList>
            <person name="He C.Y."/>
            <person name="Keren R."/>
            <person name="Whittaker M."/>
            <person name="Farag I.F."/>
            <person name="Doudna J."/>
            <person name="Cate J.H.D."/>
            <person name="Banfield J.F."/>
        </authorList>
    </citation>
    <scope>NUCLEOTIDE SEQUENCE</scope>
    <source>
        <strain evidence="14">NC_groundwater_580_Pr5_B-0.1um_64_19</strain>
    </source>
</reference>
<dbReference type="EMBL" id="JACPNR010000004">
    <property type="protein sequence ID" value="MBI2677349.1"/>
    <property type="molecule type" value="Genomic_DNA"/>
</dbReference>
<evidence type="ECO:0000256" key="5">
    <source>
        <dbReference type="ARBA" id="ARBA00022741"/>
    </source>
</evidence>
<feature type="domain" description="Histidine kinase" evidence="11">
    <location>
        <begin position="239"/>
        <end position="439"/>
    </location>
</feature>
<dbReference type="PROSITE" id="PS50113">
    <property type="entry name" value="PAC"/>
    <property type="match status" value="1"/>
</dbReference>
<evidence type="ECO:0000256" key="6">
    <source>
        <dbReference type="ARBA" id="ARBA00022777"/>
    </source>
</evidence>
<dbReference type="SMART" id="SM00388">
    <property type="entry name" value="HisKA"/>
    <property type="match status" value="1"/>
</dbReference>
<comment type="caution">
    <text evidence="14">The sequence shown here is derived from an EMBL/GenBank/DDBJ whole genome shotgun (WGS) entry which is preliminary data.</text>
</comment>
<dbReference type="InterPro" id="IPR036890">
    <property type="entry name" value="HATPase_C_sf"/>
</dbReference>
<keyword evidence="9" id="KW-0175">Coiled coil</keyword>
<keyword evidence="10" id="KW-0472">Membrane</keyword>
<feature type="coiled-coil region" evidence="9">
    <location>
        <begin position="60"/>
        <end position="87"/>
    </location>
</feature>
<dbReference type="SMART" id="SM00387">
    <property type="entry name" value="HATPase_c"/>
    <property type="match status" value="1"/>
</dbReference>
<keyword evidence="10" id="KW-1133">Transmembrane helix</keyword>
<dbReference type="SUPFAM" id="SSF47384">
    <property type="entry name" value="Homodimeric domain of signal transducing histidine kinase"/>
    <property type="match status" value="1"/>
</dbReference>
<keyword evidence="5" id="KW-0547">Nucleotide-binding</keyword>
<evidence type="ECO:0000256" key="2">
    <source>
        <dbReference type="ARBA" id="ARBA00012438"/>
    </source>
</evidence>
<evidence type="ECO:0000256" key="3">
    <source>
        <dbReference type="ARBA" id="ARBA00022553"/>
    </source>
</evidence>
<dbReference type="NCBIfam" id="TIGR00229">
    <property type="entry name" value="sensory_box"/>
    <property type="match status" value="1"/>
</dbReference>
<keyword evidence="8" id="KW-0902">Two-component regulatory system</keyword>
<evidence type="ECO:0000313" key="14">
    <source>
        <dbReference type="EMBL" id="MBI2677349.1"/>
    </source>
</evidence>
<dbReference type="Pfam" id="PF00512">
    <property type="entry name" value="HisKA"/>
    <property type="match status" value="1"/>
</dbReference>
<dbReference type="Gene3D" id="1.10.287.130">
    <property type="match status" value="1"/>
</dbReference>
<sequence>MNVSVLANPIVLKMMVTFVIAAMAFILAVLWIRGLRKEIIESSRIGGDRPAAQNDVGFSLAAYNGVIQKLKEQESELQKLRQSERGRAATSESTSEAVLSNLASGVLLFSNNGMVRQANPSAKTILGFGALYGMHARDIFRRVSAVRREGLGDATPDALVEAIDQCLRHGLPFRRIEADYQTPAGERRVLGLTVSPVRGTMGEALGVACLISDLTEITDLGRQMREREKMSALGEMSAGIAHEFKNSLATISGYAQMLTRENDAATVQQFAAKIVGETTNLTRVVTDFLNFARPQELEREQVPVRALLEECAQECGASVADVSGVPSDLVLTADRTALRQTFSNLMRNSVEAGAGRSVHVEVWSESDDSSVRLHFRDDGPGIAAEDLPRIFIPFFTTKAQGTGLGLALVQRIVLEHGGTVEAESGPKGTVFTLSFPVKNRVQTTVSAD</sequence>
<dbReference type="InterPro" id="IPR036097">
    <property type="entry name" value="HisK_dim/P_sf"/>
</dbReference>
<evidence type="ECO:0000256" key="1">
    <source>
        <dbReference type="ARBA" id="ARBA00000085"/>
    </source>
</evidence>
<evidence type="ECO:0000313" key="15">
    <source>
        <dbReference type="Proteomes" id="UP000779809"/>
    </source>
</evidence>
<proteinExistence type="predicted"/>
<evidence type="ECO:0000256" key="10">
    <source>
        <dbReference type="SAM" id="Phobius"/>
    </source>
</evidence>
<keyword evidence="3" id="KW-0597">Phosphoprotein</keyword>
<dbReference type="GO" id="GO:0005524">
    <property type="term" value="F:ATP binding"/>
    <property type="evidence" value="ECO:0007669"/>
    <property type="project" value="UniProtKB-KW"/>
</dbReference>
<evidence type="ECO:0000259" key="11">
    <source>
        <dbReference type="PROSITE" id="PS50109"/>
    </source>
</evidence>
<feature type="domain" description="PAC" evidence="13">
    <location>
        <begin position="174"/>
        <end position="226"/>
    </location>
</feature>
<evidence type="ECO:0000256" key="9">
    <source>
        <dbReference type="SAM" id="Coils"/>
    </source>
</evidence>
<dbReference type="PRINTS" id="PR00344">
    <property type="entry name" value="BCTRLSENSOR"/>
</dbReference>
<dbReference type="PANTHER" id="PTHR43065">
    <property type="entry name" value="SENSOR HISTIDINE KINASE"/>
    <property type="match status" value="1"/>
</dbReference>
<dbReference type="InterPro" id="IPR000014">
    <property type="entry name" value="PAS"/>
</dbReference>
<dbReference type="InterPro" id="IPR003594">
    <property type="entry name" value="HATPase_dom"/>
</dbReference>
<dbReference type="CDD" id="cd00130">
    <property type="entry name" value="PAS"/>
    <property type="match status" value="1"/>
</dbReference>
<evidence type="ECO:0000256" key="8">
    <source>
        <dbReference type="ARBA" id="ARBA00023012"/>
    </source>
</evidence>
<evidence type="ECO:0000256" key="4">
    <source>
        <dbReference type="ARBA" id="ARBA00022679"/>
    </source>
</evidence>
<accession>A0A932A890</accession>
<name>A0A932A890_9BACT</name>
<dbReference type="Pfam" id="PF13426">
    <property type="entry name" value="PAS_9"/>
    <property type="match status" value="1"/>
</dbReference>
<protein>
    <recommendedName>
        <fullName evidence="2">histidine kinase</fullName>
        <ecNumber evidence="2">2.7.13.3</ecNumber>
    </recommendedName>
</protein>
<dbReference type="InterPro" id="IPR004358">
    <property type="entry name" value="Sig_transdc_His_kin-like_C"/>
</dbReference>
<dbReference type="Gene3D" id="3.30.565.10">
    <property type="entry name" value="Histidine kinase-like ATPase, C-terminal domain"/>
    <property type="match status" value="1"/>
</dbReference>
<dbReference type="Proteomes" id="UP000779809">
    <property type="component" value="Unassembled WGS sequence"/>
</dbReference>
<dbReference type="Gene3D" id="3.30.450.20">
    <property type="entry name" value="PAS domain"/>
    <property type="match status" value="1"/>
</dbReference>
<dbReference type="GO" id="GO:0000155">
    <property type="term" value="F:phosphorelay sensor kinase activity"/>
    <property type="evidence" value="ECO:0007669"/>
    <property type="project" value="InterPro"/>
</dbReference>
<keyword evidence="4" id="KW-0808">Transferase</keyword>
<dbReference type="PANTHER" id="PTHR43065:SF10">
    <property type="entry name" value="PEROXIDE STRESS-ACTIVATED HISTIDINE KINASE MAK3"/>
    <property type="match status" value="1"/>
</dbReference>
<dbReference type="InterPro" id="IPR035965">
    <property type="entry name" value="PAS-like_dom_sf"/>
</dbReference>
<dbReference type="PROSITE" id="PS50112">
    <property type="entry name" value="PAS"/>
    <property type="match status" value="1"/>
</dbReference>
<keyword evidence="7" id="KW-0067">ATP-binding</keyword>
<dbReference type="CDD" id="cd00082">
    <property type="entry name" value="HisKA"/>
    <property type="match status" value="1"/>
</dbReference>
<evidence type="ECO:0000259" key="12">
    <source>
        <dbReference type="PROSITE" id="PS50112"/>
    </source>
</evidence>
<dbReference type="SUPFAM" id="SSF55785">
    <property type="entry name" value="PYP-like sensor domain (PAS domain)"/>
    <property type="match status" value="1"/>
</dbReference>
<feature type="domain" description="PAS" evidence="12">
    <location>
        <begin position="91"/>
        <end position="128"/>
    </location>
</feature>
<feature type="transmembrane region" description="Helical" evidence="10">
    <location>
        <begin position="12"/>
        <end position="32"/>
    </location>
</feature>
<keyword evidence="10" id="KW-0812">Transmembrane</keyword>
<keyword evidence="6" id="KW-0418">Kinase</keyword>
<evidence type="ECO:0000256" key="7">
    <source>
        <dbReference type="ARBA" id="ARBA00022840"/>
    </source>
</evidence>
<comment type="catalytic activity">
    <reaction evidence="1">
        <text>ATP + protein L-histidine = ADP + protein N-phospho-L-histidine.</text>
        <dbReference type="EC" id="2.7.13.3"/>
    </reaction>
</comment>
<dbReference type="InterPro" id="IPR000700">
    <property type="entry name" value="PAS-assoc_C"/>
</dbReference>
<evidence type="ECO:0000259" key="13">
    <source>
        <dbReference type="PROSITE" id="PS50113"/>
    </source>
</evidence>